<proteinExistence type="predicted"/>
<organism evidence="1 2">
    <name type="scientific">Chitinophaga fulva</name>
    <dbReference type="NCBI Taxonomy" id="2728842"/>
    <lineage>
        <taxon>Bacteria</taxon>
        <taxon>Pseudomonadati</taxon>
        <taxon>Bacteroidota</taxon>
        <taxon>Chitinophagia</taxon>
        <taxon>Chitinophagales</taxon>
        <taxon>Chitinophagaceae</taxon>
        <taxon>Chitinophaga</taxon>
    </lineage>
</organism>
<name>A0A848GIX2_9BACT</name>
<evidence type="ECO:0000313" key="1">
    <source>
        <dbReference type="EMBL" id="NML37807.1"/>
    </source>
</evidence>
<evidence type="ECO:0000313" key="2">
    <source>
        <dbReference type="Proteomes" id="UP000583266"/>
    </source>
</evidence>
<accession>A0A848GIX2</accession>
<reference evidence="1 2" key="1">
    <citation type="submission" date="2020-04" db="EMBL/GenBank/DDBJ databases">
        <title>Chitinophaga sp. G-6-1-13 sp. nov., isolated from soil.</title>
        <authorList>
            <person name="Dahal R.H."/>
            <person name="Chaudhary D.K."/>
        </authorList>
    </citation>
    <scope>NUCLEOTIDE SEQUENCE [LARGE SCALE GENOMIC DNA]</scope>
    <source>
        <strain evidence="1 2">G-6-1-13</strain>
    </source>
</reference>
<protein>
    <submittedName>
        <fullName evidence="1">Uncharacterized protein</fullName>
    </submittedName>
</protein>
<dbReference type="Proteomes" id="UP000583266">
    <property type="component" value="Unassembled WGS sequence"/>
</dbReference>
<dbReference type="EMBL" id="JABBGC010000001">
    <property type="protein sequence ID" value="NML37807.1"/>
    <property type="molecule type" value="Genomic_DNA"/>
</dbReference>
<dbReference type="RefSeq" id="WP_169224847.1">
    <property type="nucleotide sequence ID" value="NZ_JABBGC010000001.1"/>
</dbReference>
<keyword evidence="2" id="KW-1185">Reference proteome</keyword>
<sequence length="171" mass="19213">MKQTILTLIIVLLGFAAVQAQYRPSFPDENGLKVKEDYAKYEQTMVAAADWLVETDLDKQVDVRRATNIFVTRWLTGSPNVTIVFNKPHIKLMEDNPMLLPVYMANYASYCIRQQSYKEALEPTKAGLAAIVKVYRKGIAVKKSKGLEKLAEAIDQGQLDTYISKNSGLLP</sequence>
<gene>
    <name evidence="1" type="ORF">HHL17_11435</name>
</gene>
<comment type="caution">
    <text evidence="1">The sequence shown here is derived from an EMBL/GenBank/DDBJ whole genome shotgun (WGS) entry which is preliminary data.</text>
</comment>
<dbReference type="AlphaFoldDB" id="A0A848GIX2"/>